<dbReference type="SUPFAM" id="SSF51905">
    <property type="entry name" value="FAD/NAD(P)-binding domain"/>
    <property type="match status" value="1"/>
</dbReference>
<dbReference type="RefSeq" id="WP_197052748.1">
    <property type="nucleotide sequence ID" value="NZ_CCCS020000031.1"/>
</dbReference>
<dbReference type="Proteomes" id="UP000193925">
    <property type="component" value="Chromosome AFERRI"/>
</dbReference>
<reference evidence="2" key="2">
    <citation type="submission" date="2014-07" db="EMBL/GenBank/DDBJ databases">
        <title>Initial genome analysis of the psychrotolerant acidophile Acidithiobacillus ferrivorans CF27: insights into iron and sulfur oxidation pathways and into biofilm formation.</title>
        <authorList>
            <person name="Talla E."/>
            <person name="Hedrich S."/>
            <person name="Mangenot S."/>
            <person name="Ji B."/>
            <person name="Johnson D.B."/>
            <person name="Barbe V."/>
            <person name="Bonnefoy V."/>
        </authorList>
    </citation>
    <scope>NUCLEOTIDE SEQUENCE [LARGE SCALE GENOMIC DNA]</scope>
    <source>
        <strain evidence="2">CF27</strain>
    </source>
</reference>
<sequence>MKSYELSMNSHVVILGGNFAGLGSAQKVREYCGDSVRITVIDRKDYLLFVPNVPAEVFEGRDPGKTLRMNIPDALEEDHVQFLQAEIKAIDPEARRVDFVPNERPGAAPDSISYDYLIVAVGNRLAYDKIEGFAEHGQTVSDFYYGNKLRHFLANDYKGGPIAVGSARFHQGDGTKDITLYGGHPFPRAEAACEGPPVEVMLSMATWLGQHGKGGPDKITVFTPGSLIAEDAGEKVVGKLLEIAGGMGFNYVNEAKDITCLTKEGVELASGKKIEAELKIVFPDWVPHDFMKGLPISDNEGFVVTDVTMRNPKYPNIFAAGDAAAITVPKLGGIGHAQCAIVARQIAKDLGKLAAAEADKPLEPVVYCIGDMGNNQAFYIRSNSWFGGPDQVLKMGHMPFLLKMQYKNLFFKYKGKMPEWGLDASQLLAEKLFAA</sequence>
<accession>A0A060UMZ1</accession>
<keyword evidence="4" id="KW-1185">Reference proteome</keyword>
<reference evidence="3 4" key="3">
    <citation type="submission" date="2017-03" db="EMBL/GenBank/DDBJ databases">
        <authorList>
            <person name="Regsiter A."/>
            <person name="William W."/>
        </authorList>
    </citation>
    <scope>NUCLEOTIDE SEQUENCE [LARGE SCALE GENOMIC DNA]</scope>
    <source>
        <strain evidence="3">PRJEB5721</strain>
    </source>
</reference>
<dbReference type="PANTHER" id="PTHR43755">
    <property type="match status" value="1"/>
</dbReference>
<feature type="domain" description="FAD/NAD(P)-binding" evidence="1">
    <location>
        <begin position="11"/>
        <end position="140"/>
    </location>
</feature>
<proteinExistence type="predicted"/>
<dbReference type="GO" id="GO:0016491">
    <property type="term" value="F:oxidoreductase activity"/>
    <property type="evidence" value="ECO:0007669"/>
    <property type="project" value="InterPro"/>
</dbReference>
<protein>
    <submittedName>
        <fullName evidence="2">Putative Sulfide-quinone reductase</fullName>
    </submittedName>
    <submittedName>
        <fullName evidence="3">Sulfide quinone oxidoreductase</fullName>
    </submittedName>
</protein>
<dbReference type="AlphaFoldDB" id="A0A060UMZ1"/>
<dbReference type="InterPro" id="IPR036188">
    <property type="entry name" value="FAD/NAD-bd_sf"/>
</dbReference>
<evidence type="ECO:0000259" key="1">
    <source>
        <dbReference type="Pfam" id="PF07992"/>
    </source>
</evidence>
<organism evidence="2">
    <name type="scientific">Acidithiobacillus ferrivorans</name>
    <dbReference type="NCBI Taxonomy" id="160808"/>
    <lineage>
        <taxon>Bacteria</taxon>
        <taxon>Pseudomonadati</taxon>
        <taxon>Pseudomonadota</taxon>
        <taxon>Acidithiobacillia</taxon>
        <taxon>Acidithiobacillales</taxon>
        <taxon>Acidithiobacillaceae</taxon>
        <taxon>Acidithiobacillus</taxon>
    </lineage>
</organism>
<dbReference type="PANTHER" id="PTHR43755:SF1">
    <property type="entry name" value="FAD-DEPENDENT PYRIDINE NUCLEOTIDE-DISULPHIDE OXIDOREDUCTASE"/>
    <property type="match status" value="1"/>
</dbReference>
<evidence type="ECO:0000313" key="2">
    <source>
        <dbReference type="EMBL" id="CDQ09972.1"/>
    </source>
</evidence>
<dbReference type="InterPro" id="IPR023753">
    <property type="entry name" value="FAD/NAD-binding_dom"/>
</dbReference>
<dbReference type="EMBL" id="CCCS020000031">
    <property type="protein sequence ID" value="CDQ09972.1"/>
    <property type="molecule type" value="Genomic_DNA"/>
</dbReference>
<dbReference type="Pfam" id="PF07992">
    <property type="entry name" value="Pyr_redox_2"/>
    <property type="match status" value="1"/>
</dbReference>
<gene>
    <name evidence="3" type="primary">sqr2</name>
    <name evidence="3" type="ORF">AFERRI_20483</name>
    <name evidence="2" type="ORF">AFERRI_370076</name>
</gene>
<dbReference type="Gene3D" id="3.50.50.60">
    <property type="entry name" value="FAD/NAD(P)-binding domain"/>
    <property type="match status" value="2"/>
</dbReference>
<dbReference type="EMBL" id="LT841305">
    <property type="protein sequence ID" value="SMH65700.1"/>
    <property type="molecule type" value="Genomic_DNA"/>
</dbReference>
<name>A0A060UMZ1_9PROT</name>
<evidence type="ECO:0000313" key="3">
    <source>
        <dbReference type="EMBL" id="SMH65700.1"/>
    </source>
</evidence>
<evidence type="ECO:0000313" key="4">
    <source>
        <dbReference type="Proteomes" id="UP000193925"/>
    </source>
</evidence>
<reference evidence="2" key="1">
    <citation type="submission" date="2014-03" db="EMBL/GenBank/DDBJ databases">
        <authorList>
            <person name="Genoscope - CEA"/>
        </authorList>
    </citation>
    <scope>NUCLEOTIDE SEQUENCE [LARGE SCALE GENOMIC DNA]</scope>
    <source>
        <strain evidence="2">CF27</strain>
    </source>
</reference>
<dbReference type="InterPro" id="IPR052541">
    <property type="entry name" value="SQRD"/>
</dbReference>